<dbReference type="Gene3D" id="1.25.70.10">
    <property type="entry name" value="Transcription termination factor 3, mitochondrial"/>
    <property type="match status" value="1"/>
</dbReference>
<dbReference type="InterPro" id="IPR038538">
    <property type="entry name" value="MTERF_sf"/>
</dbReference>
<dbReference type="Pfam" id="PF02536">
    <property type="entry name" value="mTERF"/>
    <property type="match status" value="1"/>
</dbReference>
<dbReference type="EMBL" id="VEPZ02000972">
    <property type="protein sequence ID" value="KAE8706184.1"/>
    <property type="molecule type" value="Genomic_DNA"/>
</dbReference>
<dbReference type="InterPro" id="IPR003690">
    <property type="entry name" value="MTERF"/>
</dbReference>
<keyword evidence="2" id="KW-0805">Transcription regulation</keyword>
<name>A0A6A3ANJ6_HIBSY</name>
<evidence type="ECO:0000313" key="5">
    <source>
        <dbReference type="Proteomes" id="UP000436088"/>
    </source>
</evidence>
<protein>
    <submittedName>
        <fullName evidence="4">Uncharacterized protein</fullName>
    </submittedName>
</protein>
<sequence>MGLDGWTNKFLETAVALKAMSTSTLEKKFDAFRRWGLSDQEIHPSCMLVSVDNIMDMMDFLVNKVGYSSTLVAKQSSIFARSLEKRIVPRALFVRELLSRGLADSVRFSMVFDSSEKDFP</sequence>
<evidence type="ECO:0000256" key="2">
    <source>
        <dbReference type="ARBA" id="ARBA00022472"/>
    </source>
</evidence>
<keyword evidence="2" id="KW-0804">Transcription</keyword>
<comment type="caution">
    <text evidence="4">The sequence shown here is derived from an EMBL/GenBank/DDBJ whole genome shotgun (WGS) entry which is preliminary data.</text>
</comment>
<comment type="similarity">
    <text evidence="1">Belongs to the mTERF family.</text>
</comment>
<keyword evidence="3" id="KW-0809">Transit peptide</keyword>
<dbReference type="Proteomes" id="UP000436088">
    <property type="component" value="Unassembled WGS sequence"/>
</dbReference>
<accession>A0A6A3ANJ6</accession>
<organism evidence="4 5">
    <name type="scientific">Hibiscus syriacus</name>
    <name type="common">Rose of Sharon</name>
    <dbReference type="NCBI Taxonomy" id="106335"/>
    <lineage>
        <taxon>Eukaryota</taxon>
        <taxon>Viridiplantae</taxon>
        <taxon>Streptophyta</taxon>
        <taxon>Embryophyta</taxon>
        <taxon>Tracheophyta</taxon>
        <taxon>Spermatophyta</taxon>
        <taxon>Magnoliopsida</taxon>
        <taxon>eudicotyledons</taxon>
        <taxon>Gunneridae</taxon>
        <taxon>Pentapetalae</taxon>
        <taxon>rosids</taxon>
        <taxon>malvids</taxon>
        <taxon>Malvales</taxon>
        <taxon>Malvaceae</taxon>
        <taxon>Malvoideae</taxon>
        <taxon>Hibiscus</taxon>
    </lineage>
</organism>
<evidence type="ECO:0000256" key="1">
    <source>
        <dbReference type="ARBA" id="ARBA00007692"/>
    </source>
</evidence>
<evidence type="ECO:0000256" key="3">
    <source>
        <dbReference type="ARBA" id="ARBA00022946"/>
    </source>
</evidence>
<proteinExistence type="inferred from homology"/>
<dbReference type="PANTHER" id="PTHR13068:SF166">
    <property type="entry name" value="TRANSCRIPTION TERMINATION FACTOR MTERF15, MITOCHONDRIAL-LIKE"/>
    <property type="match status" value="1"/>
</dbReference>
<evidence type="ECO:0000313" key="4">
    <source>
        <dbReference type="EMBL" id="KAE8706184.1"/>
    </source>
</evidence>
<dbReference type="GO" id="GO:0003676">
    <property type="term" value="F:nucleic acid binding"/>
    <property type="evidence" value="ECO:0007669"/>
    <property type="project" value="InterPro"/>
</dbReference>
<dbReference type="PANTHER" id="PTHR13068">
    <property type="entry name" value="CGI-12 PROTEIN-RELATED"/>
    <property type="match status" value="1"/>
</dbReference>
<dbReference type="AlphaFoldDB" id="A0A6A3ANJ6"/>
<keyword evidence="2" id="KW-0806">Transcription termination</keyword>
<gene>
    <name evidence="4" type="ORF">F3Y22_tig00110403pilonHSYRG00157</name>
</gene>
<keyword evidence="5" id="KW-1185">Reference proteome</keyword>
<dbReference type="GO" id="GO:0006353">
    <property type="term" value="P:DNA-templated transcription termination"/>
    <property type="evidence" value="ECO:0007669"/>
    <property type="project" value="UniProtKB-KW"/>
</dbReference>
<reference evidence="4" key="1">
    <citation type="submission" date="2019-09" db="EMBL/GenBank/DDBJ databases">
        <title>Draft genome information of white flower Hibiscus syriacus.</title>
        <authorList>
            <person name="Kim Y.-M."/>
        </authorList>
    </citation>
    <scope>NUCLEOTIDE SEQUENCE [LARGE SCALE GENOMIC DNA]</scope>
    <source>
        <strain evidence="4">YM2019G1</strain>
    </source>
</reference>